<accession>A0A0B2RJ72</accession>
<keyword evidence="1" id="KW-1133">Transmembrane helix</keyword>
<organism evidence="3">
    <name type="scientific">Glycine soja</name>
    <name type="common">Wild soybean</name>
    <dbReference type="NCBI Taxonomy" id="3848"/>
    <lineage>
        <taxon>Eukaryota</taxon>
        <taxon>Viridiplantae</taxon>
        <taxon>Streptophyta</taxon>
        <taxon>Embryophyta</taxon>
        <taxon>Tracheophyta</taxon>
        <taxon>Spermatophyta</taxon>
        <taxon>Magnoliopsida</taxon>
        <taxon>eudicotyledons</taxon>
        <taxon>Gunneridae</taxon>
        <taxon>Pentapetalae</taxon>
        <taxon>rosids</taxon>
        <taxon>fabids</taxon>
        <taxon>Fabales</taxon>
        <taxon>Fabaceae</taxon>
        <taxon>Papilionoideae</taxon>
        <taxon>50 kb inversion clade</taxon>
        <taxon>NPAAA clade</taxon>
        <taxon>indigoferoid/millettioid clade</taxon>
        <taxon>Phaseoleae</taxon>
        <taxon>Glycine</taxon>
        <taxon>Glycine subgen. Soja</taxon>
    </lineage>
</organism>
<feature type="transmembrane region" description="Helical" evidence="1">
    <location>
        <begin position="83"/>
        <end position="105"/>
    </location>
</feature>
<dbReference type="Gramene" id="XM_028334824.1">
    <property type="protein sequence ID" value="XP_028190625.1"/>
    <property type="gene ID" value="LOC114376620"/>
</dbReference>
<keyword evidence="1" id="KW-0812">Transmembrane</keyword>
<proteinExistence type="predicted"/>
<keyword evidence="2" id="KW-0732">Signal</keyword>
<protein>
    <submittedName>
        <fullName evidence="3">Uncharacterized protein</fullName>
    </submittedName>
</protein>
<dbReference type="EMBL" id="KN650461">
    <property type="protein sequence ID" value="KHN31872.1"/>
    <property type="molecule type" value="Genomic_DNA"/>
</dbReference>
<dbReference type="Proteomes" id="UP000053555">
    <property type="component" value="Unassembled WGS sequence"/>
</dbReference>
<keyword evidence="1" id="KW-0472">Membrane</keyword>
<feature type="signal peptide" evidence="2">
    <location>
        <begin position="1"/>
        <end position="17"/>
    </location>
</feature>
<evidence type="ECO:0000256" key="1">
    <source>
        <dbReference type="SAM" id="Phobius"/>
    </source>
</evidence>
<sequence length="106" mass="11656">MAIRFLTWFLFVSCIQAISSSEQTLANANPSNSKTNIVHPVDKYGIITEDKHDLSYGSRTRRGQGAYGGQDVNHRPSHNSATSFLPCISTLSLALASILLLPFYLL</sequence>
<dbReference type="AlphaFoldDB" id="A0A0B2RJ72"/>
<evidence type="ECO:0000313" key="3">
    <source>
        <dbReference type="EMBL" id="KHN31872.1"/>
    </source>
</evidence>
<reference evidence="3" key="1">
    <citation type="submission" date="2014-07" db="EMBL/GenBank/DDBJ databases">
        <title>Identification of a novel salt tolerance gene in wild soybean by whole-genome sequencing.</title>
        <authorList>
            <person name="Lam H.-M."/>
            <person name="Qi X."/>
            <person name="Li M.-W."/>
            <person name="Liu X."/>
            <person name="Xie M."/>
            <person name="Ni M."/>
            <person name="Xu X."/>
        </authorList>
    </citation>
    <scope>NUCLEOTIDE SEQUENCE [LARGE SCALE GENOMIC DNA]</scope>
    <source>
        <tissue evidence="3">Root</tissue>
    </source>
</reference>
<evidence type="ECO:0000256" key="2">
    <source>
        <dbReference type="SAM" id="SignalP"/>
    </source>
</evidence>
<gene>
    <name evidence="3" type="ORF">glysoja_036190</name>
</gene>
<feature type="chain" id="PRO_5002077098" evidence="2">
    <location>
        <begin position="18"/>
        <end position="106"/>
    </location>
</feature>
<name>A0A0B2RJ72_GLYSO</name>